<gene>
    <name evidence="1" type="ORF">PIB30_048428</name>
</gene>
<reference evidence="1 2" key="1">
    <citation type="journal article" date="2023" name="Plants (Basel)">
        <title>Bridging the Gap: Combining Genomics and Transcriptomics Approaches to Understand Stylosanthes scabra, an Orphan Legume from the Brazilian Caatinga.</title>
        <authorList>
            <person name="Ferreira-Neto J.R.C."/>
            <person name="da Silva M.D."/>
            <person name="Binneck E."/>
            <person name="de Melo N.F."/>
            <person name="da Silva R.H."/>
            <person name="de Melo A.L.T.M."/>
            <person name="Pandolfi V."/>
            <person name="Bustamante F.O."/>
            <person name="Brasileiro-Vidal A.C."/>
            <person name="Benko-Iseppon A.M."/>
        </authorList>
    </citation>
    <scope>NUCLEOTIDE SEQUENCE [LARGE SCALE GENOMIC DNA]</scope>
    <source>
        <tissue evidence="1">Leaves</tissue>
    </source>
</reference>
<sequence length="218" mass="24972">MASSSSSFNVPKIKCEYCQLLGFLFCCVVSQNLPPRCFHEWGSVRIKCEYCHLGDGIKHKYVSERAVIISERRLNSDHVLIWTNRHFSYMLLSKIERCRDCDGSDDHGCTCNQKMSFRFSVDRPEKGKRVEEMEEDDEDCYIKGCGVIPVYASTVVDAIQKLELEFNLNPHHNSIPSCGSRHIEKSHDPEEQRKINTLLVNAPFLQSGKIRTIRVAAV</sequence>
<dbReference type="EMBL" id="JASCZI010090938">
    <property type="protein sequence ID" value="MED6147929.1"/>
    <property type="molecule type" value="Genomic_DNA"/>
</dbReference>
<name>A0ABU6THE5_9FABA</name>
<protein>
    <submittedName>
        <fullName evidence="1">Uncharacterized protein</fullName>
    </submittedName>
</protein>
<proteinExistence type="predicted"/>
<keyword evidence="2" id="KW-1185">Reference proteome</keyword>
<evidence type="ECO:0000313" key="1">
    <source>
        <dbReference type="EMBL" id="MED6147929.1"/>
    </source>
</evidence>
<accession>A0ABU6THE5</accession>
<comment type="caution">
    <text evidence="1">The sequence shown here is derived from an EMBL/GenBank/DDBJ whole genome shotgun (WGS) entry which is preliminary data.</text>
</comment>
<organism evidence="1 2">
    <name type="scientific">Stylosanthes scabra</name>
    <dbReference type="NCBI Taxonomy" id="79078"/>
    <lineage>
        <taxon>Eukaryota</taxon>
        <taxon>Viridiplantae</taxon>
        <taxon>Streptophyta</taxon>
        <taxon>Embryophyta</taxon>
        <taxon>Tracheophyta</taxon>
        <taxon>Spermatophyta</taxon>
        <taxon>Magnoliopsida</taxon>
        <taxon>eudicotyledons</taxon>
        <taxon>Gunneridae</taxon>
        <taxon>Pentapetalae</taxon>
        <taxon>rosids</taxon>
        <taxon>fabids</taxon>
        <taxon>Fabales</taxon>
        <taxon>Fabaceae</taxon>
        <taxon>Papilionoideae</taxon>
        <taxon>50 kb inversion clade</taxon>
        <taxon>dalbergioids sensu lato</taxon>
        <taxon>Dalbergieae</taxon>
        <taxon>Pterocarpus clade</taxon>
        <taxon>Stylosanthes</taxon>
    </lineage>
</organism>
<dbReference type="Proteomes" id="UP001341840">
    <property type="component" value="Unassembled WGS sequence"/>
</dbReference>
<evidence type="ECO:0000313" key="2">
    <source>
        <dbReference type="Proteomes" id="UP001341840"/>
    </source>
</evidence>